<accession>A0A9N9EWT7</accession>
<comment type="caution">
    <text evidence="1">The sequence shown here is derived from an EMBL/GenBank/DDBJ whole genome shotgun (WGS) entry which is preliminary data.</text>
</comment>
<reference evidence="1" key="1">
    <citation type="submission" date="2021-06" db="EMBL/GenBank/DDBJ databases">
        <authorList>
            <person name="Kallberg Y."/>
            <person name="Tangrot J."/>
            <person name="Rosling A."/>
        </authorList>
    </citation>
    <scope>NUCLEOTIDE SEQUENCE</scope>
    <source>
        <strain evidence="1">87-6 pot B 2015</strain>
    </source>
</reference>
<evidence type="ECO:0000313" key="2">
    <source>
        <dbReference type="Proteomes" id="UP000789375"/>
    </source>
</evidence>
<protein>
    <submittedName>
        <fullName evidence="1">9448_t:CDS:1</fullName>
    </submittedName>
</protein>
<keyword evidence="2" id="KW-1185">Reference proteome</keyword>
<dbReference type="EMBL" id="CAJVPP010008275">
    <property type="protein sequence ID" value="CAG8695711.1"/>
    <property type="molecule type" value="Genomic_DNA"/>
</dbReference>
<proteinExistence type="predicted"/>
<evidence type="ECO:0000313" key="1">
    <source>
        <dbReference type="EMBL" id="CAG8695711.1"/>
    </source>
</evidence>
<organism evidence="1 2">
    <name type="scientific">Funneliformis mosseae</name>
    <name type="common">Endomycorrhizal fungus</name>
    <name type="synonym">Glomus mosseae</name>
    <dbReference type="NCBI Taxonomy" id="27381"/>
    <lineage>
        <taxon>Eukaryota</taxon>
        <taxon>Fungi</taxon>
        <taxon>Fungi incertae sedis</taxon>
        <taxon>Mucoromycota</taxon>
        <taxon>Glomeromycotina</taxon>
        <taxon>Glomeromycetes</taxon>
        <taxon>Glomerales</taxon>
        <taxon>Glomeraceae</taxon>
        <taxon>Funneliformis</taxon>
    </lineage>
</organism>
<name>A0A9N9EWT7_FUNMO</name>
<gene>
    <name evidence="1" type="ORF">FMOSSE_LOCUS13569</name>
</gene>
<dbReference type="AlphaFoldDB" id="A0A9N9EWT7"/>
<dbReference type="Proteomes" id="UP000789375">
    <property type="component" value="Unassembled WGS sequence"/>
</dbReference>
<sequence>MTVPYQSLPLFQTPLFPVLVYSTGDAITKEDPIVLILLTCAVNMVKDFPELNFEKI</sequence>